<dbReference type="AlphaFoldDB" id="A0A812B8N4"/>
<feature type="compositionally biased region" description="Basic and acidic residues" evidence="1">
    <location>
        <begin position="18"/>
        <end position="28"/>
    </location>
</feature>
<feature type="transmembrane region" description="Helical" evidence="2">
    <location>
        <begin position="228"/>
        <end position="245"/>
    </location>
</feature>
<evidence type="ECO:0000256" key="1">
    <source>
        <dbReference type="SAM" id="MobiDB-lite"/>
    </source>
</evidence>
<protein>
    <recommendedName>
        <fullName evidence="5">Transmembrane protein</fullName>
    </recommendedName>
</protein>
<dbReference type="EMBL" id="CAHIKZ030000524">
    <property type="protein sequence ID" value="CAE1178299.1"/>
    <property type="molecule type" value="Genomic_DNA"/>
</dbReference>
<feature type="transmembrane region" description="Helical" evidence="2">
    <location>
        <begin position="257"/>
        <end position="274"/>
    </location>
</feature>
<sequence length="293" mass="33815">MQYKGKNNPSTPVEEESKENNQIEKEKPSTSIAAVSTDKVNDVVAGESPFTPHRPRFIYWLTYFSLTPSLYFLFPIFLSLSFSLFFLSLSFSLFFSLSLSFSLNDTFNNAIFIFSYYKRFCSLLNHILRFLQSFFFFLLFVQLFLLVSQTFFFIVGKSRSFHCRLLVPFSVVSSFHSLSSPRSFPCRLLVLFSVVSSFLSLSSPRSFYCRLRVPFPVVSSFLSLSSPRSFLCRLLVLFTVVSSFLSLSTPRSFPCRLLPFCLSIIFIILLYFYFPLSLKLCSYDLLIITSSRS</sequence>
<evidence type="ECO:0008006" key="5">
    <source>
        <dbReference type="Google" id="ProtNLM"/>
    </source>
</evidence>
<keyword evidence="2" id="KW-0812">Transmembrane</keyword>
<feature type="transmembrane region" description="Helical" evidence="2">
    <location>
        <begin position="57"/>
        <end position="78"/>
    </location>
</feature>
<feature type="transmembrane region" description="Helical" evidence="2">
    <location>
        <begin position="84"/>
        <end position="103"/>
    </location>
</feature>
<keyword evidence="4" id="KW-1185">Reference proteome</keyword>
<feature type="compositionally biased region" description="Polar residues" evidence="1">
    <location>
        <begin position="1"/>
        <end position="11"/>
    </location>
</feature>
<evidence type="ECO:0000313" key="3">
    <source>
        <dbReference type="EMBL" id="CAE1178299.1"/>
    </source>
</evidence>
<name>A0A812B8N4_ACAPH</name>
<feature type="transmembrane region" description="Helical" evidence="2">
    <location>
        <begin position="134"/>
        <end position="155"/>
    </location>
</feature>
<reference evidence="3" key="1">
    <citation type="submission" date="2021-01" db="EMBL/GenBank/DDBJ databases">
        <authorList>
            <person name="Li R."/>
            <person name="Bekaert M."/>
        </authorList>
    </citation>
    <scope>NUCLEOTIDE SEQUENCE</scope>
    <source>
        <strain evidence="3">Farmed</strain>
    </source>
</reference>
<accession>A0A812B8N4</accession>
<evidence type="ECO:0000256" key="2">
    <source>
        <dbReference type="SAM" id="Phobius"/>
    </source>
</evidence>
<comment type="caution">
    <text evidence="3">The sequence shown here is derived from an EMBL/GenBank/DDBJ whole genome shotgun (WGS) entry which is preliminary data.</text>
</comment>
<keyword evidence="2" id="KW-1133">Transmembrane helix</keyword>
<evidence type="ECO:0000313" key="4">
    <source>
        <dbReference type="Proteomes" id="UP000597762"/>
    </source>
</evidence>
<proteinExistence type="predicted"/>
<gene>
    <name evidence="3" type="ORF">SPHA_15116</name>
</gene>
<keyword evidence="2" id="KW-0472">Membrane</keyword>
<feature type="region of interest" description="Disordered" evidence="1">
    <location>
        <begin position="1"/>
        <end position="31"/>
    </location>
</feature>
<dbReference type="Proteomes" id="UP000597762">
    <property type="component" value="Unassembled WGS sequence"/>
</dbReference>
<organism evidence="3 4">
    <name type="scientific">Acanthosepion pharaonis</name>
    <name type="common">Pharaoh cuttlefish</name>
    <name type="synonym">Sepia pharaonis</name>
    <dbReference type="NCBI Taxonomy" id="158019"/>
    <lineage>
        <taxon>Eukaryota</taxon>
        <taxon>Metazoa</taxon>
        <taxon>Spiralia</taxon>
        <taxon>Lophotrochozoa</taxon>
        <taxon>Mollusca</taxon>
        <taxon>Cephalopoda</taxon>
        <taxon>Coleoidea</taxon>
        <taxon>Decapodiformes</taxon>
        <taxon>Sepiida</taxon>
        <taxon>Sepiina</taxon>
        <taxon>Sepiidae</taxon>
        <taxon>Acanthosepion</taxon>
    </lineage>
</organism>